<feature type="transmembrane region" description="Helical" evidence="1">
    <location>
        <begin position="16"/>
        <end position="35"/>
    </location>
</feature>
<dbReference type="EMBL" id="JBAWTH010000045">
    <property type="protein sequence ID" value="KAL2283039.1"/>
    <property type="molecule type" value="Genomic_DNA"/>
</dbReference>
<keyword evidence="1" id="KW-1133">Transmembrane helix</keyword>
<evidence type="ECO:0000313" key="2">
    <source>
        <dbReference type="EMBL" id="KAL2283039.1"/>
    </source>
</evidence>
<dbReference type="Proteomes" id="UP001600888">
    <property type="component" value="Unassembled WGS sequence"/>
</dbReference>
<reference evidence="2 3" key="1">
    <citation type="submission" date="2024-03" db="EMBL/GenBank/DDBJ databases">
        <title>A high-quality draft genome sequence of Diaporthe vaccinii, a causative agent of upright dieback and viscid rot disease in cranberry plants.</title>
        <authorList>
            <person name="Sarrasin M."/>
            <person name="Lang B.F."/>
            <person name="Burger G."/>
        </authorList>
    </citation>
    <scope>NUCLEOTIDE SEQUENCE [LARGE SCALE GENOMIC DNA]</scope>
    <source>
        <strain evidence="2 3">IS7</strain>
    </source>
</reference>
<sequence>MRRCGNFSRNVSDSHLNFLFLFPEFFSAMSSLFNFVATLSILRGLGGLFAGGTINFLVLSRPSRTPFACQRAKFQKTAVTTGLDRTCFTCLDPDVGIVCRISVLGEMSFSQDFECGGGVCLCSVSPSLPVRIRTAWWYSLLLSLTFLIDTSIQTPYHCTHSFTLRSSLRVFDYIHSDAIRITDY</sequence>
<proteinExistence type="predicted"/>
<protein>
    <submittedName>
        <fullName evidence="2">Uncharacterized protein</fullName>
    </submittedName>
</protein>
<keyword evidence="1" id="KW-0812">Transmembrane</keyword>
<accession>A0ABR4EKS4</accession>
<evidence type="ECO:0000256" key="1">
    <source>
        <dbReference type="SAM" id="Phobius"/>
    </source>
</evidence>
<comment type="caution">
    <text evidence="2">The sequence shown here is derived from an EMBL/GenBank/DDBJ whole genome shotgun (WGS) entry which is preliminary data.</text>
</comment>
<name>A0ABR4EKS4_9PEZI</name>
<keyword evidence="3" id="KW-1185">Reference proteome</keyword>
<gene>
    <name evidence="2" type="ORF">FJTKL_10156</name>
</gene>
<evidence type="ECO:0000313" key="3">
    <source>
        <dbReference type="Proteomes" id="UP001600888"/>
    </source>
</evidence>
<keyword evidence="1" id="KW-0472">Membrane</keyword>
<organism evidence="2 3">
    <name type="scientific">Diaporthe vaccinii</name>
    <dbReference type="NCBI Taxonomy" id="105482"/>
    <lineage>
        <taxon>Eukaryota</taxon>
        <taxon>Fungi</taxon>
        <taxon>Dikarya</taxon>
        <taxon>Ascomycota</taxon>
        <taxon>Pezizomycotina</taxon>
        <taxon>Sordariomycetes</taxon>
        <taxon>Sordariomycetidae</taxon>
        <taxon>Diaporthales</taxon>
        <taxon>Diaporthaceae</taxon>
        <taxon>Diaporthe</taxon>
        <taxon>Diaporthe eres species complex</taxon>
    </lineage>
</organism>